<protein>
    <submittedName>
        <fullName evidence="2">Uncharacterized protein</fullName>
    </submittedName>
</protein>
<evidence type="ECO:0000313" key="2">
    <source>
        <dbReference type="EMBL" id="QAB16928.1"/>
    </source>
</evidence>
<reference evidence="2 3" key="1">
    <citation type="submission" date="2019-01" db="EMBL/GenBank/DDBJ databases">
        <title>Leucobacter muris sp. nov. isolated from the nose of a laboratory mouse.</title>
        <authorList>
            <person name="Benga L."/>
            <person name="Sproeer C."/>
            <person name="Schumann P."/>
            <person name="Verbarg S."/>
            <person name="Bunk B."/>
            <person name="Engelhardt E."/>
            <person name="Benten P.M."/>
            <person name="Sager M."/>
        </authorList>
    </citation>
    <scope>NUCLEOTIDE SEQUENCE [LARGE SCALE GENOMIC DNA]</scope>
    <source>
        <strain evidence="2 3">DSM 101948</strain>
    </source>
</reference>
<name>A0ABX5QCY2_9MICO</name>
<dbReference type="EMBL" id="CP035037">
    <property type="protein sequence ID" value="QAB16928.1"/>
    <property type="molecule type" value="Genomic_DNA"/>
</dbReference>
<accession>A0ABX5QCY2</accession>
<feature type="compositionally biased region" description="Low complexity" evidence="1">
    <location>
        <begin position="225"/>
        <end position="236"/>
    </location>
</feature>
<dbReference type="Proteomes" id="UP000285768">
    <property type="component" value="Chromosome"/>
</dbReference>
<proteinExistence type="predicted"/>
<evidence type="ECO:0000256" key="1">
    <source>
        <dbReference type="SAM" id="MobiDB-lite"/>
    </source>
</evidence>
<keyword evidence="3" id="KW-1185">Reference proteome</keyword>
<organism evidence="2 3">
    <name type="scientific">Leucobacter muris</name>
    <dbReference type="NCBI Taxonomy" id="1935379"/>
    <lineage>
        <taxon>Bacteria</taxon>
        <taxon>Bacillati</taxon>
        <taxon>Actinomycetota</taxon>
        <taxon>Actinomycetes</taxon>
        <taxon>Micrococcales</taxon>
        <taxon>Microbacteriaceae</taxon>
        <taxon>Leucobacter</taxon>
    </lineage>
</organism>
<gene>
    <name evidence="2" type="ORF">Leucomu_02405</name>
</gene>
<feature type="region of interest" description="Disordered" evidence="1">
    <location>
        <begin position="222"/>
        <end position="267"/>
    </location>
</feature>
<sequence length="267" mass="28774">MATFSDPKADAAEAAEAVRGIAHALHAADHPRYVYDVLGELLSLTRRLTNVTGQLAGNIAHHQRLAADDTGNRQAGTDAAQSAIDGLREASAIFDQAETAMDRASQAASRIAWQDLPDVVLPRRFVSVVFLQGEDADRVLDTITLKGTDHAIEELAGHDFGDETVDAALENGYVYDRPPTGQLDRVATRDVYTMVYNSFIGHIGLYREHDALPDPVLLGIEEPPTHATPATDAAMPVQESSRADRLGTPRVSRPAYSTRANLRGLGA</sequence>
<evidence type="ECO:0000313" key="3">
    <source>
        <dbReference type="Proteomes" id="UP000285768"/>
    </source>
</evidence>
<dbReference type="RefSeq" id="WP_128386224.1">
    <property type="nucleotide sequence ID" value="NZ_CP035037.1"/>
</dbReference>